<proteinExistence type="predicted"/>
<protein>
    <submittedName>
        <fullName evidence="1">Uncharacterized protein</fullName>
    </submittedName>
</protein>
<accession>L7CH95</accession>
<evidence type="ECO:0000313" key="2">
    <source>
        <dbReference type="Proteomes" id="UP000010959"/>
    </source>
</evidence>
<dbReference type="AlphaFoldDB" id="L7CH95"/>
<organism evidence="1 2">
    <name type="scientific">Rhodopirellula baltica SWK14</name>
    <dbReference type="NCBI Taxonomy" id="993516"/>
    <lineage>
        <taxon>Bacteria</taxon>
        <taxon>Pseudomonadati</taxon>
        <taxon>Planctomycetota</taxon>
        <taxon>Planctomycetia</taxon>
        <taxon>Pirellulales</taxon>
        <taxon>Pirellulaceae</taxon>
        <taxon>Rhodopirellula</taxon>
    </lineage>
</organism>
<name>L7CH95_RHOBT</name>
<comment type="caution">
    <text evidence="1">The sequence shown here is derived from an EMBL/GenBank/DDBJ whole genome shotgun (WGS) entry which is preliminary data.</text>
</comment>
<evidence type="ECO:0000313" key="1">
    <source>
        <dbReference type="EMBL" id="ELP33634.1"/>
    </source>
</evidence>
<reference evidence="1 2" key="1">
    <citation type="journal article" date="2013" name="Mar. Genomics">
        <title>Expression of sulfatases in Rhodopirellula baltica and the diversity of sulfatases in the genus Rhodopirellula.</title>
        <authorList>
            <person name="Wegner C.E."/>
            <person name="Richter-Heitmann T."/>
            <person name="Klindworth A."/>
            <person name="Klockow C."/>
            <person name="Richter M."/>
            <person name="Achstetter T."/>
            <person name="Glockner F.O."/>
            <person name="Harder J."/>
        </authorList>
    </citation>
    <scope>NUCLEOTIDE SEQUENCE [LARGE SCALE GENOMIC DNA]</scope>
    <source>
        <strain evidence="1 2">SWK14</strain>
    </source>
</reference>
<dbReference type="Proteomes" id="UP000010959">
    <property type="component" value="Unassembled WGS sequence"/>
</dbReference>
<dbReference type="EMBL" id="AMWG01000053">
    <property type="protein sequence ID" value="ELP33634.1"/>
    <property type="molecule type" value="Genomic_DNA"/>
</dbReference>
<sequence length="40" mass="4323">MNTHNNLFSCIYTTNNNLNGFSEAGPIFIPGQQGLVSHNG</sequence>
<gene>
    <name evidence="1" type="ORF">RBSWK_02536</name>
</gene>